<reference evidence="2" key="1">
    <citation type="journal article" date="2023" name="GigaByte">
        <title>Genome assembly of the bearded iris, Iris pallida Lam.</title>
        <authorList>
            <person name="Bruccoleri R.E."/>
            <person name="Oakeley E.J."/>
            <person name="Faust A.M.E."/>
            <person name="Altorfer M."/>
            <person name="Dessus-Babus S."/>
            <person name="Burckhardt D."/>
            <person name="Oertli M."/>
            <person name="Naumann U."/>
            <person name="Petersen F."/>
            <person name="Wong J."/>
        </authorList>
    </citation>
    <scope>NUCLEOTIDE SEQUENCE</scope>
    <source>
        <strain evidence="2">GSM-AAB239-AS_SAM_17_03QT</strain>
    </source>
</reference>
<feature type="compositionally biased region" description="Basic residues" evidence="1">
    <location>
        <begin position="53"/>
        <end position="62"/>
    </location>
</feature>
<evidence type="ECO:0000313" key="3">
    <source>
        <dbReference type="Proteomes" id="UP001140949"/>
    </source>
</evidence>
<accession>A0AAX6EHU7</accession>
<evidence type="ECO:0000256" key="1">
    <source>
        <dbReference type="SAM" id="MobiDB-lite"/>
    </source>
</evidence>
<dbReference type="Proteomes" id="UP001140949">
    <property type="component" value="Unassembled WGS sequence"/>
</dbReference>
<feature type="region of interest" description="Disordered" evidence="1">
    <location>
        <begin position="1"/>
        <end position="62"/>
    </location>
</feature>
<protein>
    <submittedName>
        <fullName evidence="2">Leucine-rich repeat extensin-like protein 3</fullName>
    </submittedName>
</protein>
<name>A0AAX6EHU7_IRIPA</name>
<keyword evidence="3" id="KW-1185">Reference proteome</keyword>
<feature type="compositionally biased region" description="Pro residues" evidence="1">
    <location>
        <begin position="1"/>
        <end position="10"/>
    </location>
</feature>
<dbReference type="AlphaFoldDB" id="A0AAX6EHU7"/>
<dbReference type="EMBL" id="JANAVB010036418">
    <property type="protein sequence ID" value="KAJ6803737.1"/>
    <property type="molecule type" value="Genomic_DNA"/>
</dbReference>
<gene>
    <name evidence="2" type="ORF">M6B38_189815</name>
</gene>
<comment type="caution">
    <text evidence="2">The sequence shown here is derived from an EMBL/GenBank/DDBJ whole genome shotgun (WGS) entry which is preliminary data.</text>
</comment>
<organism evidence="2 3">
    <name type="scientific">Iris pallida</name>
    <name type="common">Sweet iris</name>
    <dbReference type="NCBI Taxonomy" id="29817"/>
    <lineage>
        <taxon>Eukaryota</taxon>
        <taxon>Viridiplantae</taxon>
        <taxon>Streptophyta</taxon>
        <taxon>Embryophyta</taxon>
        <taxon>Tracheophyta</taxon>
        <taxon>Spermatophyta</taxon>
        <taxon>Magnoliopsida</taxon>
        <taxon>Liliopsida</taxon>
        <taxon>Asparagales</taxon>
        <taxon>Iridaceae</taxon>
        <taxon>Iridoideae</taxon>
        <taxon>Irideae</taxon>
        <taxon>Iris</taxon>
    </lineage>
</organism>
<proteinExistence type="predicted"/>
<evidence type="ECO:0000313" key="2">
    <source>
        <dbReference type="EMBL" id="KAJ6803737.1"/>
    </source>
</evidence>
<sequence length="62" mass="6776">MSIPSAPPWIQPLRSHDPDPRGSAPRPLPLTGSAPKLAFRPDLVARSPVVTNHGHRRPPCLR</sequence>
<reference evidence="2" key="2">
    <citation type="submission" date="2023-04" db="EMBL/GenBank/DDBJ databases">
        <authorList>
            <person name="Bruccoleri R.E."/>
            <person name="Oakeley E.J."/>
            <person name="Faust A.-M."/>
            <person name="Dessus-Babus S."/>
            <person name="Altorfer M."/>
            <person name="Burckhardt D."/>
            <person name="Oertli M."/>
            <person name="Naumann U."/>
            <person name="Petersen F."/>
            <person name="Wong J."/>
        </authorList>
    </citation>
    <scope>NUCLEOTIDE SEQUENCE</scope>
    <source>
        <strain evidence="2">GSM-AAB239-AS_SAM_17_03QT</strain>
        <tissue evidence="2">Leaf</tissue>
    </source>
</reference>